<protein>
    <submittedName>
        <fullName evidence="2">Gag-like protein</fullName>
    </submittedName>
</protein>
<gene>
    <name evidence="2" type="ORF">OBRU01_20062</name>
</gene>
<keyword evidence="3" id="KW-1185">Reference proteome</keyword>
<reference evidence="2 3" key="1">
    <citation type="journal article" date="2015" name="Genome Biol. Evol.">
        <title>The genome of winter moth (Operophtera brumata) provides a genomic perspective on sexual dimorphism and phenology.</title>
        <authorList>
            <person name="Derks M.F."/>
            <person name="Smit S."/>
            <person name="Salis L."/>
            <person name="Schijlen E."/>
            <person name="Bossers A."/>
            <person name="Mateman C."/>
            <person name="Pijl A.S."/>
            <person name="de Ridder D."/>
            <person name="Groenen M.A."/>
            <person name="Visser M.E."/>
            <person name="Megens H.J."/>
        </authorList>
    </citation>
    <scope>NUCLEOTIDE SEQUENCE [LARGE SCALE GENOMIC DNA]</scope>
    <source>
        <strain evidence="2">WM2013NL</strain>
        <tissue evidence="2">Head and thorax</tissue>
    </source>
</reference>
<organism evidence="2 3">
    <name type="scientific">Operophtera brumata</name>
    <name type="common">Winter moth</name>
    <name type="synonym">Phalaena brumata</name>
    <dbReference type="NCBI Taxonomy" id="104452"/>
    <lineage>
        <taxon>Eukaryota</taxon>
        <taxon>Metazoa</taxon>
        <taxon>Ecdysozoa</taxon>
        <taxon>Arthropoda</taxon>
        <taxon>Hexapoda</taxon>
        <taxon>Insecta</taxon>
        <taxon>Pterygota</taxon>
        <taxon>Neoptera</taxon>
        <taxon>Endopterygota</taxon>
        <taxon>Lepidoptera</taxon>
        <taxon>Glossata</taxon>
        <taxon>Ditrysia</taxon>
        <taxon>Geometroidea</taxon>
        <taxon>Geometridae</taxon>
        <taxon>Larentiinae</taxon>
        <taxon>Operophtera</taxon>
    </lineage>
</organism>
<accession>A0A0L7KRF8</accession>
<dbReference type="AlphaFoldDB" id="A0A0L7KRF8"/>
<evidence type="ECO:0000313" key="3">
    <source>
        <dbReference type="Proteomes" id="UP000037510"/>
    </source>
</evidence>
<evidence type="ECO:0000256" key="1">
    <source>
        <dbReference type="SAM" id="MobiDB-lite"/>
    </source>
</evidence>
<name>A0A0L7KRF8_OPEBR</name>
<feature type="region of interest" description="Disordered" evidence="1">
    <location>
        <begin position="1"/>
        <end position="24"/>
    </location>
</feature>
<comment type="caution">
    <text evidence="2">The sequence shown here is derived from an EMBL/GenBank/DDBJ whole genome shotgun (WGS) entry which is preliminary data.</text>
</comment>
<sequence length="488" mass="53618">MGSPPTYPAKIVGNQVDAPEAKEGPKYPPLESYLSELDKTVTISWFSYSLLAERSLKVAIRGLPSDTDVNGILKALEEKGVEPEYLKNIQGRQGRPGSIFYALLKKIANLTPGIFDTTEVLMLPGIIIEAWCGKKGPAQCHRCQKFTHSSHNCHRDLACVRCGEPHKAGRLPEAQRGASSRLRAPTVEAHTRPTFNHARNKRGGTMSETFADWGRRGTGPIAPKTVEDTAASSLMAPANQHVKAAFSPESRAVPARPLTSPPAQMDGISYATVTRSPGPSKPMDPWMTTARPQATQASDDPAYLRFLLLPPWLLPVPPRPPPPLPRRTKVEVLPNWATHFRALKTKLGHALNARPFGKGVRFSPESADEYRLIQGYLAALEKTESLVWFSYSLHEKRSLKVAIRGLPAETSPDDIIEDLRTLGFEAEAVGNIRASKGRPGCILFALLKRNTDVTPAIYEVIIITELLCMPGVTNEAWKGKKGPAQYHR</sequence>
<dbReference type="Proteomes" id="UP000037510">
    <property type="component" value="Unassembled WGS sequence"/>
</dbReference>
<proteinExistence type="predicted"/>
<dbReference type="EMBL" id="JTDY01006836">
    <property type="protein sequence ID" value="KOB65660.1"/>
    <property type="molecule type" value="Genomic_DNA"/>
</dbReference>
<evidence type="ECO:0000313" key="2">
    <source>
        <dbReference type="EMBL" id="KOB65660.1"/>
    </source>
</evidence>
<feature type="region of interest" description="Disordered" evidence="1">
    <location>
        <begin position="196"/>
        <end position="220"/>
    </location>
</feature>